<dbReference type="CDD" id="cd02440">
    <property type="entry name" value="AdoMet_MTases"/>
    <property type="match status" value="1"/>
</dbReference>
<dbReference type="InterPro" id="IPR029063">
    <property type="entry name" value="SAM-dependent_MTases_sf"/>
</dbReference>
<dbReference type="EMBL" id="LILC01000023">
    <property type="protein sequence ID" value="KOO42716.1"/>
    <property type="molecule type" value="Genomic_DNA"/>
</dbReference>
<dbReference type="STRING" id="284581.AMD01_16345"/>
<protein>
    <submittedName>
        <fullName evidence="2">SAM-dependent methyltransferase</fullName>
    </submittedName>
</protein>
<accession>A0A0M0KV68</accession>
<feature type="domain" description="Methyltransferase" evidence="1">
    <location>
        <begin position="49"/>
        <end position="122"/>
    </location>
</feature>
<comment type="caution">
    <text evidence="2">The sequence shown here is derived from an EMBL/GenBank/DDBJ whole genome shotgun (WGS) entry which is preliminary data.</text>
</comment>
<dbReference type="RefSeq" id="WP_053402513.1">
    <property type="nucleotide sequence ID" value="NZ_LILC01000023.1"/>
</dbReference>
<dbReference type="GO" id="GO:0032259">
    <property type="term" value="P:methylation"/>
    <property type="evidence" value="ECO:0007669"/>
    <property type="project" value="UniProtKB-KW"/>
</dbReference>
<organism evidence="2 3">
    <name type="scientific">Priestia koreensis</name>
    <dbReference type="NCBI Taxonomy" id="284581"/>
    <lineage>
        <taxon>Bacteria</taxon>
        <taxon>Bacillati</taxon>
        <taxon>Bacillota</taxon>
        <taxon>Bacilli</taxon>
        <taxon>Bacillales</taxon>
        <taxon>Bacillaceae</taxon>
        <taxon>Priestia</taxon>
    </lineage>
</organism>
<sequence>MNDQFYDELLNIKTTKEQQGFHESLHYHRYEATPYRGLEKLCKELSFTESDHVIDFGCGKGRLGFYLYHYHRAFVTGIEMSDEYYEDAVQNLHQYKKKYHHRNEIQFKKCLAEEYEIQEQHNCFYFFNPFSIQIFMRVINNILSSIEKAPRPITLIFYYPSDDYVYFLNNHAAFHLTKEIQLPGAYERNEYERFLVYELSY</sequence>
<dbReference type="GO" id="GO:0008168">
    <property type="term" value="F:methyltransferase activity"/>
    <property type="evidence" value="ECO:0007669"/>
    <property type="project" value="UniProtKB-KW"/>
</dbReference>
<dbReference type="Pfam" id="PF13847">
    <property type="entry name" value="Methyltransf_31"/>
    <property type="match status" value="1"/>
</dbReference>
<dbReference type="AlphaFoldDB" id="A0A0M0KV68"/>
<evidence type="ECO:0000313" key="3">
    <source>
        <dbReference type="Proteomes" id="UP000037558"/>
    </source>
</evidence>
<keyword evidence="2" id="KW-0808">Transferase</keyword>
<dbReference type="PATRIC" id="fig|284581.3.peg.2771"/>
<name>A0A0M0KV68_9BACI</name>
<dbReference type="Proteomes" id="UP000037558">
    <property type="component" value="Unassembled WGS sequence"/>
</dbReference>
<keyword evidence="2" id="KW-0489">Methyltransferase</keyword>
<dbReference type="InterPro" id="IPR025714">
    <property type="entry name" value="Methyltranfer_dom"/>
</dbReference>
<dbReference type="Gene3D" id="3.40.50.150">
    <property type="entry name" value="Vaccinia Virus protein VP39"/>
    <property type="match status" value="1"/>
</dbReference>
<evidence type="ECO:0000259" key="1">
    <source>
        <dbReference type="Pfam" id="PF13847"/>
    </source>
</evidence>
<gene>
    <name evidence="2" type="ORF">AMD01_16345</name>
</gene>
<proteinExistence type="predicted"/>
<dbReference type="OrthoDB" id="9780095at2"/>
<keyword evidence="3" id="KW-1185">Reference proteome</keyword>
<dbReference type="SUPFAM" id="SSF53335">
    <property type="entry name" value="S-adenosyl-L-methionine-dependent methyltransferases"/>
    <property type="match status" value="1"/>
</dbReference>
<evidence type="ECO:0000313" key="2">
    <source>
        <dbReference type="EMBL" id="KOO42716.1"/>
    </source>
</evidence>
<reference evidence="3" key="1">
    <citation type="submission" date="2015-08" db="EMBL/GenBank/DDBJ databases">
        <title>Fjat-14210 dsm16467.</title>
        <authorList>
            <person name="Liu B."/>
            <person name="Wang J."/>
            <person name="Zhu Y."/>
            <person name="Liu G."/>
            <person name="Chen Q."/>
            <person name="Chen Z."/>
            <person name="Lan J."/>
            <person name="Che J."/>
            <person name="Ge C."/>
            <person name="Shi H."/>
            <person name="Pan Z."/>
            <person name="Liu X."/>
        </authorList>
    </citation>
    <scope>NUCLEOTIDE SEQUENCE [LARGE SCALE GENOMIC DNA]</scope>
    <source>
        <strain evidence="3">DSM 16467</strain>
    </source>
</reference>